<protein>
    <submittedName>
        <fullName evidence="3">NIDO domain-containing protein</fullName>
    </submittedName>
</protein>
<proteinExistence type="predicted"/>
<dbReference type="WBParaSite" id="nRc.2.0.1.t45259-RA">
    <property type="protein sequence ID" value="nRc.2.0.1.t45259-RA"/>
    <property type="gene ID" value="nRc.2.0.1.g45259"/>
</dbReference>
<organism evidence="2 3">
    <name type="scientific">Romanomermis culicivorax</name>
    <name type="common">Nematode worm</name>
    <dbReference type="NCBI Taxonomy" id="13658"/>
    <lineage>
        <taxon>Eukaryota</taxon>
        <taxon>Metazoa</taxon>
        <taxon>Ecdysozoa</taxon>
        <taxon>Nematoda</taxon>
        <taxon>Enoplea</taxon>
        <taxon>Dorylaimia</taxon>
        <taxon>Mermithida</taxon>
        <taxon>Mermithoidea</taxon>
        <taxon>Mermithidae</taxon>
        <taxon>Romanomermis</taxon>
    </lineage>
</organism>
<sequence length="132" mass="14256">MLGILLGVPLTGTMCQRHIPVVDTTLQIPLAEAAEEYHMRRSTFQLVVASGVQGTYTIFAYDRISNDKAQIAIVAPEPPRSVVAHVSGMNASVMRETSNIGIAGKWIYRINDKTVIPCPAGLIGAPYCLKGM</sequence>
<dbReference type="Proteomes" id="UP000887565">
    <property type="component" value="Unplaced"/>
</dbReference>
<evidence type="ECO:0000313" key="3">
    <source>
        <dbReference type="WBParaSite" id="nRc.2.0.1.t45259-RA"/>
    </source>
</evidence>
<dbReference type="Pfam" id="PF06119">
    <property type="entry name" value="NIDO"/>
    <property type="match status" value="1"/>
</dbReference>
<evidence type="ECO:0000313" key="2">
    <source>
        <dbReference type="Proteomes" id="UP000887565"/>
    </source>
</evidence>
<accession>A0A915L293</accession>
<name>A0A915L293_ROMCU</name>
<evidence type="ECO:0000259" key="1">
    <source>
        <dbReference type="Pfam" id="PF06119"/>
    </source>
</evidence>
<dbReference type="InterPro" id="IPR003886">
    <property type="entry name" value="NIDO_dom"/>
</dbReference>
<feature type="domain" description="NIDO" evidence="1">
    <location>
        <begin position="39"/>
        <end position="111"/>
    </location>
</feature>
<dbReference type="AlphaFoldDB" id="A0A915L293"/>
<dbReference type="GO" id="GO:0007160">
    <property type="term" value="P:cell-matrix adhesion"/>
    <property type="evidence" value="ECO:0007669"/>
    <property type="project" value="InterPro"/>
</dbReference>
<reference evidence="3" key="1">
    <citation type="submission" date="2022-11" db="UniProtKB">
        <authorList>
            <consortium name="WormBaseParasite"/>
        </authorList>
    </citation>
    <scope>IDENTIFICATION</scope>
</reference>
<keyword evidence="2" id="KW-1185">Reference proteome</keyword>